<reference evidence="2 3" key="1">
    <citation type="journal article" date="2020" name="Nat. Microbiol.">
        <title>Lysogenic host-virus interactions in SAR11 marine bacteria.</title>
        <authorList>
            <person name="Morris R.M."/>
            <person name="Cain K.R."/>
            <person name="Hvorecny K.L."/>
            <person name="Kollman J.M."/>
        </authorList>
    </citation>
    <scope>NUCLEOTIDE SEQUENCE [LARGE SCALE GENOMIC DNA]</scope>
    <source>
        <strain evidence="2 3">NP1</strain>
    </source>
</reference>
<keyword evidence="1" id="KW-1133">Transmembrane helix</keyword>
<name>A0A6H1Q1E8_9PROT</name>
<organism evidence="2 3">
    <name type="scientific">Candidatus Pelagibacter giovannonii</name>
    <dbReference type="NCBI Taxonomy" id="2563896"/>
    <lineage>
        <taxon>Bacteria</taxon>
        <taxon>Pseudomonadati</taxon>
        <taxon>Pseudomonadota</taxon>
        <taxon>Alphaproteobacteria</taxon>
        <taxon>Candidatus Pelagibacterales</taxon>
        <taxon>Candidatus Pelagibacteraceae</taxon>
        <taxon>Candidatus Pelagibacter</taxon>
    </lineage>
</organism>
<dbReference type="RefSeq" id="WP_168606533.1">
    <property type="nucleotide sequence ID" value="NZ_CP038852.1"/>
</dbReference>
<dbReference type="AlphaFoldDB" id="A0A6H1Q1E8"/>
<dbReference type="Proteomes" id="UP000501094">
    <property type="component" value="Chromosome"/>
</dbReference>
<gene>
    <name evidence="2" type="ORF">E5R92_02465</name>
</gene>
<keyword evidence="1" id="KW-0812">Transmembrane</keyword>
<evidence type="ECO:0008006" key="4">
    <source>
        <dbReference type="Google" id="ProtNLM"/>
    </source>
</evidence>
<dbReference type="EMBL" id="CP038852">
    <property type="protein sequence ID" value="QIZ20648.1"/>
    <property type="molecule type" value="Genomic_DNA"/>
</dbReference>
<sequence length="359" mass="42287">MQIINKFYKLLNVYIYFILFSLLIVFFSTTYSNANGFKVSNIEISSPFELNFEKNNVIDKGFQTSFSDLISMITTSGDRKKIKNVSNKELKGMIDSFTISDEKFINNEYFANLETTFNKKKILKFLENKNIFPSIPQRNKVLLFPILIETKNNNIHLFNDNIFYDKWNEQKNSYDLLDYLLPSEDIEDLVELQKTFKDIETYDFSNLINKYDIKDSIILIIYKETNSVRTLSKINLNNTLKIQNKNYPKIDIINVDDFSNIVKSLKQLYENQWKKNNEINTSIKLSITISINSKKTKKIIELEQALDSLDLVSDFNILNFNSESIQYKITYNGTPNIFLNDMREKNLELEIENNMWTLK</sequence>
<keyword evidence="3" id="KW-1185">Reference proteome</keyword>
<keyword evidence="1" id="KW-0472">Membrane</keyword>
<evidence type="ECO:0000313" key="2">
    <source>
        <dbReference type="EMBL" id="QIZ20648.1"/>
    </source>
</evidence>
<feature type="transmembrane region" description="Helical" evidence="1">
    <location>
        <begin position="12"/>
        <end position="31"/>
    </location>
</feature>
<proteinExistence type="predicted"/>
<accession>A0A6H1Q1E8</accession>
<protein>
    <recommendedName>
        <fullName evidence="4">DUF2066 domain-containing protein</fullName>
    </recommendedName>
</protein>
<evidence type="ECO:0000313" key="3">
    <source>
        <dbReference type="Proteomes" id="UP000501094"/>
    </source>
</evidence>
<evidence type="ECO:0000256" key="1">
    <source>
        <dbReference type="SAM" id="Phobius"/>
    </source>
</evidence>
<dbReference type="KEGG" id="peg:E5R92_02465"/>